<dbReference type="Proteomes" id="UP000813461">
    <property type="component" value="Unassembled WGS sequence"/>
</dbReference>
<dbReference type="EMBL" id="JAGMVJ010000009">
    <property type="protein sequence ID" value="KAH7087709.1"/>
    <property type="molecule type" value="Genomic_DNA"/>
</dbReference>
<evidence type="ECO:0000256" key="1">
    <source>
        <dbReference type="ARBA" id="ARBA00004502"/>
    </source>
</evidence>
<dbReference type="SUPFAM" id="SSF53474">
    <property type="entry name" value="alpha/beta-Hydrolases"/>
    <property type="match status" value="1"/>
</dbReference>
<dbReference type="GO" id="GO:0005811">
    <property type="term" value="C:lipid droplet"/>
    <property type="evidence" value="ECO:0007669"/>
    <property type="project" value="UniProtKB-SubCell"/>
</dbReference>
<dbReference type="GO" id="GO:0019915">
    <property type="term" value="P:lipid storage"/>
    <property type="evidence" value="ECO:0007669"/>
    <property type="project" value="InterPro"/>
</dbReference>
<dbReference type="Pfam" id="PF10230">
    <property type="entry name" value="LIDHydrolase"/>
    <property type="match status" value="1"/>
</dbReference>
<keyword evidence="3" id="KW-0551">Lipid droplet</keyword>
<keyword evidence="5" id="KW-0812">Transmembrane</keyword>
<name>A0A8K0R5V1_9PLEO</name>
<dbReference type="Gene3D" id="3.40.50.1820">
    <property type="entry name" value="alpha/beta hydrolase"/>
    <property type="match status" value="1"/>
</dbReference>
<evidence type="ECO:0000256" key="4">
    <source>
        <dbReference type="ARBA" id="ARBA00022801"/>
    </source>
</evidence>
<evidence type="ECO:0000256" key="2">
    <source>
        <dbReference type="ARBA" id="ARBA00008300"/>
    </source>
</evidence>
<dbReference type="PANTHER" id="PTHR13390">
    <property type="entry name" value="LIPASE"/>
    <property type="match status" value="1"/>
</dbReference>
<dbReference type="InterPro" id="IPR029058">
    <property type="entry name" value="AB_hydrolase_fold"/>
</dbReference>
<keyword evidence="7" id="KW-1185">Reference proteome</keyword>
<keyword evidence="4" id="KW-0378">Hydrolase</keyword>
<organism evidence="6 7">
    <name type="scientific">Paraphoma chrysanthemicola</name>
    <dbReference type="NCBI Taxonomy" id="798071"/>
    <lineage>
        <taxon>Eukaryota</taxon>
        <taxon>Fungi</taxon>
        <taxon>Dikarya</taxon>
        <taxon>Ascomycota</taxon>
        <taxon>Pezizomycotina</taxon>
        <taxon>Dothideomycetes</taxon>
        <taxon>Pleosporomycetidae</taxon>
        <taxon>Pleosporales</taxon>
        <taxon>Pleosporineae</taxon>
        <taxon>Phaeosphaeriaceae</taxon>
        <taxon>Paraphoma</taxon>
    </lineage>
</organism>
<dbReference type="OrthoDB" id="448051at2759"/>
<reference evidence="6" key="1">
    <citation type="journal article" date="2021" name="Nat. Commun.">
        <title>Genetic determinants of endophytism in the Arabidopsis root mycobiome.</title>
        <authorList>
            <person name="Mesny F."/>
            <person name="Miyauchi S."/>
            <person name="Thiergart T."/>
            <person name="Pickel B."/>
            <person name="Atanasova L."/>
            <person name="Karlsson M."/>
            <person name="Huettel B."/>
            <person name="Barry K.W."/>
            <person name="Haridas S."/>
            <person name="Chen C."/>
            <person name="Bauer D."/>
            <person name="Andreopoulos W."/>
            <person name="Pangilinan J."/>
            <person name="LaButti K."/>
            <person name="Riley R."/>
            <person name="Lipzen A."/>
            <person name="Clum A."/>
            <person name="Drula E."/>
            <person name="Henrissat B."/>
            <person name="Kohler A."/>
            <person name="Grigoriev I.V."/>
            <person name="Martin F.M."/>
            <person name="Hacquard S."/>
        </authorList>
    </citation>
    <scope>NUCLEOTIDE SEQUENCE</scope>
    <source>
        <strain evidence="6">MPI-SDFR-AT-0120</strain>
    </source>
</reference>
<dbReference type="GO" id="GO:0016298">
    <property type="term" value="F:lipase activity"/>
    <property type="evidence" value="ECO:0007669"/>
    <property type="project" value="InterPro"/>
</dbReference>
<keyword evidence="5" id="KW-0472">Membrane</keyword>
<dbReference type="PANTHER" id="PTHR13390:SF0">
    <property type="entry name" value="LIPID DROPLET-ASSOCIATED HYDROLASE"/>
    <property type="match status" value="1"/>
</dbReference>
<comment type="subcellular location">
    <subcellularLocation>
        <location evidence="1">Lipid droplet</location>
    </subcellularLocation>
</comment>
<accession>A0A8K0R5V1</accession>
<comment type="caution">
    <text evidence="6">The sequence shown here is derived from an EMBL/GenBank/DDBJ whole genome shotgun (WGS) entry which is preliminary data.</text>
</comment>
<sequence>MSSPPASKIHLLTPPEPGKKAAARTYIIYFLTGNPGLIEYYRNFLTHLYGLLTRDTASDRDVEFQVYGRSLSGFEMSAKDIKTYKYRKDPPYGLQDQIRHAEDDVVELVEEAKDQGARDVRVILVGHSVGAYLGLEIIRRLRAHGMAGDDFETRIIGAVGLFPTVVDIARSESGLKASPFLKNSNFALLVSMIAGFITMLLPLALLTKAVTFFTGFPEEAAQTTAAFLRSPYGVQQALHMARDEMFQIDTDIWDEDVWGAAAEAPKSKHPHPRPILRFLFARKDHWVADETRDALIRTRGRYSAGDVEEIDGMGENWKPIMEVDEREDWPHGFCIRHSVPVAEKVAGYIRGMVKQDASRK</sequence>
<evidence type="ECO:0000313" key="6">
    <source>
        <dbReference type="EMBL" id="KAH7087709.1"/>
    </source>
</evidence>
<evidence type="ECO:0000256" key="5">
    <source>
        <dbReference type="SAM" id="Phobius"/>
    </source>
</evidence>
<gene>
    <name evidence="6" type="ORF">FB567DRAFT_352354</name>
</gene>
<comment type="similarity">
    <text evidence="2">Belongs to the AB hydrolase superfamily. LDAH family.</text>
</comment>
<protein>
    <submittedName>
        <fullName evidence="6">Uncharacterized protein</fullName>
    </submittedName>
</protein>
<proteinExistence type="inferred from homology"/>
<dbReference type="InterPro" id="IPR019363">
    <property type="entry name" value="LDAH"/>
</dbReference>
<evidence type="ECO:0000256" key="3">
    <source>
        <dbReference type="ARBA" id="ARBA00022677"/>
    </source>
</evidence>
<keyword evidence="5" id="KW-1133">Transmembrane helix</keyword>
<evidence type="ECO:0000313" key="7">
    <source>
        <dbReference type="Proteomes" id="UP000813461"/>
    </source>
</evidence>
<dbReference type="AlphaFoldDB" id="A0A8K0R5V1"/>
<feature type="transmembrane region" description="Helical" evidence="5">
    <location>
        <begin position="186"/>
        <end position="206"/>
    </location>
</feature>